<dbReference type="Proteomes" id="UP001056855">
    <property type="component" value="Chromosome"/>
</dbReference>
<reference evidence="1" key="1">
    <citation type="submission" date="2022-06" db="EMBL/GenBank/DDBJ databases">
        <title>Diverse halophilic archaea isolated from saline environments.</title>
        <authorList>
            <person name="Cui H.-L."/>
        </authorList>
    </citation>
    <scope>NUCLEOTIDE SEQUENCE</scope>
    <source>
        <strain evidence="1">WLHS1</strain>
    </source>
</reference>
<protein>
    <submittedName>
        <fullName evidence="1">Uncharacterized protein</fullName>
    </submittedName>
</protein>
<dbReference type="EMBL" id="CP100355">
    <property type="protein sequence ID" value="UTF52427.1"/>
    <property type="molecule type" value="Genomic_DNA"/>
</dbReference>
<dbReference type="GeneID" id="73290694"/>
<sequence length="177" mass="19463">MNAPSVSRRQVLGTVALSATAGCTAFGSKSGIRVGNIIIGNWKNEPVTITVRLDREGSTVFQEALEIEGDDEALVEQSWDGGLAEYTVMFSTEGEGRITSLSLPDEMRGANGECIDIQIHCQQSMTDIVFRDDSPLGGGAEHGCYVSSYTQQMGNPAWHMYCSYSRRPRQLMFRRTK</sequence>
<accession>A0A9E7N641</accession>
<evidence type="ECO:0000313" key="2">
    <source>
        <dbReference type="Proteomes" id="UP001056855"/>
    </source>
</evidence>
<keyword evidence="2" id="KW-1185">Reference proteome</keyword>
<dbReference type="RefSeq" id="WP_254156351.1">
    <property type="nucleotide sequence ID" value="NZ_CP100355.1"/>
</dbReference>
<gene>
    <name evidence="1" type="ORF">NGM29_11570</name>
</gene>
<evidence type="ECO:0000313" key="1">
    <source>
        <dbReference type="EMBL" id="UTF52427.1"/>
    </source>
</evidence>
<name>A0A9E7N641_9EURY</name>
<proteinExistence type="predicted"/>
<dbReference type="KEGG" id="sawl:NGM29_11570"/>
<organism evidence="1 2">
    <name type="scientific">Natronosalvus rutilus</name>
    <dbReference type="NCBI Taxonomy" id="2953753"/>
    <lineage>
        <taxon>Archaea</taxon>
        <taxon>Methanobacteriati</taxon>
        <taxon>Methanobacteriota</taxon>
        <taxon>Stenosarchaea group</taxon>
        <taxon>Halobacteria</taxon>
        <taxon>Halobacteriales</taxon>
        <taxon>Natrialbaceae</taxon>
        <taxon>Natronosalvus</taxon>
    </lineage>
</organism>
<dbReference type="AlphaFoldDB" id="A0A9E7N641"/>